<evidence type="ECO:0000256" key="2">
    <source>
        <dbReference type="ARBA" id="ARBA00023002"/>
    </source>
</evidence>
<evidence type="ECO:0000256" key="1">
    <source>
        <dbReference type="ARBA" id="ARBA00006484"/>
    </source>
</evidence>
<organism evidence="4 5">
    <name type="scientific">Clostridium cadaveris</name>
    <dbReference type="NCBI Taxonomy" id="1529"/>
    <lineage>
        <taxon>Bacteria</taxon>
        <taxon>Bacillati</taxon>
        <taxon>Bacillota</taxon>
        <taxon>Clostridia</taxon>
        <taxon>Eubacteriales</taxon>
        <taxon>Clostridiaceae</taxon>
        <taxon>Clostridium</taxon>
    </lineage>
</organism>
<dbReference type="AlphaFoldDB" id="A0A1I2KCG6"/>
<keyword evidence="5" id="KW-1185">Reference proteome</keyword>
<keyword evidence="2" id="KW-0560">Oxidoreductase</keyword>
<dbReference type="InterPro" id="IPR036291">
    <property type="entry name" value="NAD(P)-bd_dom_sf"/>
</dbReference>
<protein>
    <recommendedName>
        <fullName evidence="6">Short-chain dehydrogenase</fullName>
    </recommendedName>
</protein>
<dbReference type="SUPFAM" id="SSF51735">
    <property type="entry name" value="NAD(P)-binding Rossmann-fold domains"/>
    <property type="match status" value="1"/>
</dbReference>
<sequence length="263" mass="29121">MKEGGKGVEKKFTLITGATSGIGWELSKVFGKHGHNLLIIGRNEEKLKSIRDELPKEIEIITLKGDLKDATFIERIKKMVEKEDIFIEFLVNNAGLGSFGEFQYIDKDVDLNMIDINVRALTHLTKIFLPDMIKKNSGGVMNLCSTAAFSPGPYMTVYYATKAYVLSFTEGIKEEVSGKNIKISAICPGPTKTAFQSTAKVKKAEFAKKTLMKPEEVAEISYKEFMKGKTVVVPGLNNKFLVAGSKILPRKCLSKIICKVNGK</sequence>
<dbReference type="EMBL" id="FOOE01000005">
    <property type="protein sequence ID" value="SFF64143.1"/>
    <property type="molecule type" value="Genomic_DNA"/>
</dbReference>
<dbReference type="PANTHER" id="PTHR44196">
    <property type="entry name" value="DEHYDROGENASE/REDUCTASE SDR FAMILY MEMBER 7B"/>
    <property type="match status" value="1"/>
</dbReference>
<evidence type="ECO:0000313" key="5">
    <source>
        <dbReference type="Proteomes" id="UP000182135"/>
    </source>
</evidence>
<dbReference type="GO" id="GO:0016020">
    <property type="term" value="C:membrane"/>
    <property type="evidence" value="ECO:0007669"/>
    <property type="project" value="TreeGrafter"/>
</dbReference>
<evidence type="ECO:0008006" key="6">
    <source>
        <dbReference type="Google" id="ProtNLM"/>
    </source>
</evidence>
<dbReference type="OrthoDB" id="9808814at2"/>
<dbReference type="PANTHER" id="PTHR44196:SF2">
    <property type="entry name" value="SHORT-CHAIN DEHYDROGENASE-RELATED"/>
    <property type="match status" value="1"/>
</dbReference>
<proteinExistence type="inferred from homology"/>
<dbReference type="PRINTS" id="PR00080">
    <property type="entry name" value="SDRFAMILY"/>
</dbReference>
<dbReference type="Gene3D" id="3.40.50.720">
    <property type="entry name" value="NAD(P)-binding Rossmann-like Domain"/>
    <property type="match status" value="1"/>
</dbReference>
<dbReference type="PIRSF" id="PIRSF000126">
    <property type="entry name" value="11-beta-HSD1"/>
    <property type="match status" value="1"/>
</dbReference>
<dbReference type="InterPro" id="IPR002347">
    <property type="entry name" value="SDR_fam"/>
</dbReference>
<evidence type="ECO:0000313" key="4">
    <source>
        <dbReference type="EMBL" id="SFF64143.1"/>
    </source>
</evidence>
<dbReference type="GO" id="GO:0016491">
    <property type="term" value="F:oxidoreductase activity"/>
    <property type="evidence" value="ECO:0007669"/>
    <property type="project" value="UniProtKB-KW"/>
</dbReference>
<gene>
    <name evidence="4" type="ORF">SAMN04487885_10536</name>
</gene>
<reference evidence="4 5" key="1">
    <citation type="submission" date="2016-10" db="EMBL/GenBank/DDBJ databases">
        <authorList>
            <person name="de Groot N.N."/>
        </authorList>
    </citation>
    <scope>NUCLEOTIDE SEQUENCE [LARGE SCALE GENOMIC DNA]</scope>
    <source>
        <strain evidence="4 5">NLAE-zl-G419</strain>
    </source>
</reference>
<comment type="similarity">
    <text evidence="1 3">Belongs to the short-chain dehydrogenases/reductases (SDR) family.</text>
</comment>
<dbReference type="Pfam" id="PF00106">
    <property type="entry name" value="adh_short"/>
    <property type="match status" value="1"/>
</dbReference>
<evidence type="ECO:0000256" key="3">
    <source>
        <dbReference type="RuleBase" id="RU000363"/>
    </source>
</evidence>
<dbReference type="PRINTS" id="PR00081">
    <property type="entry name" value="GDHRDH"/>
</dbReference>
<dbReference type="eggNOG" id="COG0300">
    <property type="taxonomic scope" value="Bacteria"/>
</dbReference>
<dbReference type="CDD" id="cd05233">
    <property type="entry name" value="SDR_c"/>
    <property type="match status" value="1"/>
</dbReference>
<accession>A0A1I2KCG6</accession>
<dbReference type="STRING" id="1529.SAMN04487885_10536"/>
<name>A0A1I2KCG6_9CLOT</name>
<dbReference type="Proteomes" id="UP000182135">
    <property type="component" value="Unassembled WGS sequence"/>
</dbReference>